<dbReference type="InterPro" id="IPR017455">
    <property type="entry name" value="Znf_FYVE-rel"/>
</dbReference>
<feature type="compositionally biased region" description="Polar residues" evidence="5">
    <location>
        <begin position="231"/>
        <end position="240"/>
    </location>
</feature>
<feature type="compositionally biased region" description="Acidic residues" evidence="5">
    <location>
        <begin position="241"/>
        <end position="254"/>
    </location>
</feature>
<dbReference type="SMART" id="SM01421">
    <property type="entry name" value="DUF3480"/>
    <property type="match status" value="1"/>
</dbReference>
<feature type="region of interest" description="Disordered" evidence="5">
    <location>
        <begin position="1239"/>
        <end position="1298"/>
    </location>
</feature>
<feature type="compositionally biased region" description="Basic residues" evidence="5">
    <location>
        <begin position="1239"/>
        <end position="1251"/>
    </location>
</feature>
<dbReference type="GO" id="GO:0008270">
    <property type="term" value="F:zinc ion binding"/>
    <property type="evidence" value="ECO:0007669"/>
    <property type="project" value="UniProtKB-KW"/>
</dbReference>
<keyword evidence="3" id="KW-0862">Zinc</keyword>
<dbReference type="Pfam" id="PF11979">
    <property type="entry name" value="SARA_C"/>
    <property type="match status" value="2"/>
</dbReference>
<feature type="region of interest" description="Disordered" evidence="5">
    <location>
        <begin position="1326"/>
        <end position="1379"/>
    </location>
</feature>
<sequence length="1456" mass="155169">MENYFQAEAFNLDKVLDEFEQNEDESDTLILSDSKWTQILAPPPHLLSLNPALANSDLGHRESPLPFKTLPGSSADDSKRPAGPGAPSWAEERSADIHSPPLLQPNIGKLVGPDEVSPVCGTAESGRPSSSLSPRQAGTEDQANPSSDARTDASELEAGPPRGDGAASEEDGGCSGSHSQATPEREEGGEELAAAAPPDPGQEKQGEGVRNGGRDGEEEGGDPEQRAGLSNGFQQASSSCEEGEKEEEEEEEEGFLSPSVASKEDSVTEEKEMEESKQESQDGGAAGPGGRPRLGHGQLQPVSVPYGGARPKQPVSLKLQIPQTPSGPVPTQPGPPPACSGHKNQENQRSRNASPESSQAARPAADAVNGEGGARSPLATPSESPDNDLPSGRGARTPARALGEVAPVWVPDSQAPVCMRCDAKFTFTKRRHHCRACGKVFCAACCSLKCRLVHLEQKEARVCLTCHSALTSGEHGPAGPELLLTLALLDAPTGHVTAVSALLLCLFRSAPSCQTPVFASNQSPNPNNPAEYCSTVPPLQQAQASGALGSPPPTVMVPVGVLRQAGGEAVLTREQRRVWFADGLLPNGDAAEPSKPPAASPAPPQAPLPAYSNKPSASEYSEVAPVATAGSPVGSSISLIPEDGLPPILISTGVKGGTGGHITGACPHLHHRAASSSLSAVEFVPVSPGWRPPRWPQGPPTHPGSHKRLPRVLTPPLDSLGSGLRPRRGPDSPLRPSSALSPPPPPPRPADYAVEERPSEMALMQQLEEGGPDPLVFVLNANLLAMVKLVNYVNRKCWYMSTKGMHAVGQAEVVILLQCLPDEKTIPKDVFTHFVQLYQEALSGSVLSQLSHSFFTHSFLGSREHGGFLYISPTFQSLQDLLLPNPPYLFGILIQKWETPCAKVFPIRLLLRLGAEYRFYPCPLFSVRFRKPLFGETGHTIMNLLAVSSLKRCEKKISERAHACGTQKTQVSLPHLVFQDFRNYQYTLPVVRGLVVDMEVKKTTIKIPSNRYNEVRLPFYTSEVSHAWSLTPSVGAADEGAEQVQRPRAGHGRRLQPAGRLPPGVHPERRRQLPDAGHQHPPPASQRCPRRNPARQGPSARAAPLTPAVLPLCFRSNRSLLLRLQRGSENLLRVPGQDQHRGRRCDDPDNGGDDGLPAPSPEGHEGLQRHVWEGRPGGEPGAGPGSVDGGRPQLQQGVRAERPTAAPCWPPGGSQAGNAEEPSAWRMSGSLLCFQRHQPHRRQVHGVHHQRQNLPRLRVQSQREGDPLDGGTAPRGSSHHHESSSPPPPPPLKSPSGPHLYGHRCKNLCFFGVILCAGVFPPERGPPGWSERPGRAQQADGERGAGVLRGAAPTPEAAQGGRRGQAGITGHPGRGPGRLARLPRTVGGLRGAGKQHGTSLPFQVGYLAGSNGQPLPPQYLSDLDSALIPVIHGGACQLSEGPVVMELIFYILEIIS</sequence>
<feature type="region of interest" description="Disordered" evidence="5">
    <location>
        <begin position="1132"/>
        <end position="1221"/>
    </location>
</feature>
<dbReference type="SUPFAM" id="SSF57903">
    <property type="entry name" value="FYVE/PHD zinc finger"/>
    <property type="match status" value="1"/>
</dbReference>
<dbReference type="PANTHER" id="PTHR46319:SF2">
    <property type="entry name" value="ZINC FINGER FYVE DOMAIN-CONTAINING PROTEIN 9"/>
    <property type="match status" value="1"/>
</dbReference>
<evidence type="ECO:0000256" key="5">
    <source>
        <dbReference type="SAM" id="MobiDB-lite"/>
    </source>
</evidence>
<dbReference type="InterPro" id="IPR011011">
    <property type="entry name" value="Znf_FYVE_PHD"/>
</dbReference>
<evidence type="ECO:0000313" key="7">
    <source>
        <dbReference type="EMBL" id="CAG07112.1"/>
    </source>
</evidence>
<evidence type="ECO:0000256" key="3">
    <source>
        <dbReference type="ARBA" id="ARBA00022833"/>
    </source>
</evidence>
<feature type="region of interest" description="Disordered" evidence="5">
    <location>
        <begin position="587"/>
        <end position="616"/>
    </location>
</feature>
<reference evidence="7" key="1">
    <citation type="journal article" date="2004" name="Nature">
        <title>Genome duplication in the teleost fish Tetraodon nigroviridis reveals the early vertebrate proto-karyotype.</title>
        <authorList>
            <person name="Jaillon O."/>
            <person name="Aury J.-M."/>
            <person name="Brunet F."/>
            <person name="Petit J.-L."/>
            <person name="Stange-Thomann N."/>
            <person name="Mauceli E."/>
            <person name="Bouneau L."/>
            <person name="Fischer C."/>
            <person name="Ozouf-Costaz C."/>
            <person name="Bernot A."/>
            <person name="Nicaud S."/>
            <person name="Jaffe D."/>
            <person name="Fisher S."/>
            <person name="Lutfalla G."/>
            <person name="Dossat C."/>
            <person name="Segurens B."/>
            <person name="Dasilva C."/>
            <person name="Salanoubat M."/>
            <person name="Levy M."/>
            <person name="Boudet N."/>
            <person name="Castellano S."/>
            <person name="Anthouard V."/>
            <person name="Jubin C."/>
            <person name="Castelli V."/>
            <person name="Katinka M."/>
            <person name="Vacherie B."/>
            <person name="Biemont C."/>
            <person name="Skalli Z."/>
            <person name="Cattolico L."/>
            <person name="Poulain J."/>
            <person name="De Berardinis V."/>
            <person name="Cruaud C."/>
            <person name="Duprat S."/>
            <person name="Brottier P."/>
            <person name="Coutanceau J.-P."/>
            <person name="Gouzy J."/>
            <person name="Parra G."/>
            <person name="Lardier G."/>
            <person name="Chapple C."/>
            <person name="McKernan K.J."/>
            <person name="McEwan P."/>
            <person name="Bosak S."/>
            <person name="Kellis M."/>
            <person name="Volff J.-N."/>
            <person name="Guigo R."/>
            <person name="Zody M.C."/>
            <person name="Mesirov J."/>
            <person name="Lindblad-Toh K."/>
            <person name="Birren B."/>
            <person name="Nusbaum C."/>
            <person name="Kahn D."/>
            <person name="Robinson-Rechavi M."/>
            <person name="Laudet V."/>
            <person name="Schachter V."/>
            <person name="Quetier F."/>
            <person name="Saurin W."/>
            <person name="Scarpelli C."/>
            <person name="Wincker P."/>
            <person name="Lander E.S."/>
            <person name="Weissenbach J."/>
            <person name="Roest Crollius H."/>
        </authorList>
    </citation>
    <scope>NUCLEOTIDE SEQUENCE [LARGE SCALE GENOMIC DNA]</scope>
</reference>
<dbReference type="GO" id="GO:0016197">
    <property type="term" value="P:endosomal transport"/>
    <property type="evidence" value="ECO:0007669"/>
    <property type="project" value="TreeGrafter"/>
</dbReference>
<feature type="region of interest" description="Disordered" evidence="5">
    <location>
        <begin position="1036"/>
        <end position="1103"/>
    </location>
</feature>
<feature type="compositionally biased region" description="Pro residues" evidence="5">
    <location>
        <begin position="594"/>
        <end position="607"/>
    </location>
</feature>
<dbReference type="CDD" id="cd15729">
    <property type="entry name" value="FYVE_endofin"/>
    <property type="match status" value="1"/>
</dbReference>
<dbReference type="SMART" id="SM01422">
    <property type="entry name" value="SARA"/>
    <property type="match status" value="1"/>
</dbReference>
<proteinExistence type="predicted"/>
<gene>
    <name evidence="7" type="ORF">GSTENG00027659001</name>
</gene>
<dbReference type="OrthoDB" id="5872154at2759"/>
<dbReference type="FunFam" id="4.10.720.10:FF:000001">
    <property type="entry name" value="Zinc finger, FYVE domain-containing 9a"/>
    <property type="match status" value="1"/>
</dbReference>
<dbReference type="InterPro" id="IPR013083">
    <property type="entry name" value="Znf_RING/FYVE/PHD"/>
</dbReference>
<feature type="compositionally biased region" description="Basic and acidic residues" evidence="5">
    <location>
        <begin position="1138"/>
        <end position="1147"/>
    </location>
</feature>
<feature type="compositionally biased region" description="Polar residues" evidence="5">
    <location>
        <begin position="127"/>
        <end position="148"/>
    </location>
</feature>
<feature type="region of interest" description="Disordered" evidence="5">
    <location>
        <begin position="56"/>
        <end position="397"/>
    </location>
</feature>
<dbReference type="PANTHER" id="PTHR46319">
    <property type="entry name" value="ZINC FINGER FYVE DOMAIN-CONTAINING PROTEIN"/>
    <property type="match status" value="1"/>
</dbReference>
<dbReference type="EMBL" id="CAAE01014981">
    <property type="protein sequence ID" value="CAG07112.1"/>
    <property type="molecule type" value="Genomic_DNA"/>
</dbReference>
<feature type="compositionally biased region" description="Polar residues" evidence="5">
    <location>
        <begin position="350"/>
        <end position="360"/>
    </location>
</feature>
<accession>Q4RWX0</accession>
<feature type="compositionally biased region" description="Pro residues" evidence="5">
    <location>
        <begin position="691"/>
        <end position="702"/>
    </location>
</feature>
<feature type="compositionally biased region" description="Basic and acidic residues" evidence="5">
    <location>
        <begin position="1162"/>
        <end position="1173"/>
    </location>
</feature>
<dbReference type="Pfam" id="PF01363">
    <property type="entry name" value="FYVE"/>
    <property type="match status" value="1"/>
</dbReference>
<protein>
    <submittedName>
        <fullName evidence="7">(spotted green pufferfish) hypothetical protein</fullName>
    </submittedName>
</protein>
<feature type="compositionally biased region" description="Basic and acidic residues" evidence="5">
    <location>
        <begin position="262"/>
        <end position="280"/>
    </location>
</feature>
<name>Q4RWX0_TETNG</name>
<evidence type="ECO:0000256" key="4">
    <source>
        <dbReference type="PROSITE-ProRule" id="PRU00091"/>
    </source>
</evidence>
<feature type="region of interest" description="Disordered" evidence="5">
    <location>
        <begin position="691"/>
        <end position="752"/>
    </location>
</feature>
<dbReference type="PROSITE" id="PS50178">
    <property type="entry name" value="ZF_FYVE"/>
    <property type="match status" value="1"/>
</dbReference>
<organism evidence="7">
    <name type="scientific">Tetraodon nigroviridis</name>
    <name type="common">Spotted green pufferfish</name>
    <name type="synonym">Chelonodon nigroviridis</name>
    <dbReference type="NCBI Taxonomy" id="99883"/>
    <lineage>
        <taxon>Eukaryota</taxon>
        <taxon>Metazoa</taxon>
        <taxon>Chordata</taxon>
        <taxon>Craniata</taxon>
        <taxon>Vertebrata</taxon>
        <taxon>Euteleostomi</taxon>
        <taxon>Actinopterygii</taxon>
        <taxon>Neopterygii</taxon>
        <taxon>Teleostei</taxon>
        <taxon>Neoteleostei</taxon>
        <taxon>Acanthomorphata</taxon>
        <taxon>Eupercaria</taxon>
        <taxon>Tetraodontiformes</taxon>
        <taxon>Tetradontoidea</taxon>
        <taxon>Tetraodontidae</taxon>
        <taxon>Tetraodon</taxon>
    </lineage>
</organism>
<comment type="caution">
    <text evidence="7">The sequence shown here is derived from an EMBL/GenBank/DDBJ whole genome shotgun (WGS) entry which is preliminary data.</text>
</comment>
<feature type="compositionally biased region" description="Gly residues" evidence="5">
    <location>
        <begin position="1175"/>
        <end position="1188"/>
    </location>
</feature>
<dbReference type="SMART" id="SM00064">
    <property type="entry name" value="FYVE"/>
    <property type="match status" value="1"/>
</dbReference>
<feature type="domain" description="FYVE-type" evidence="6">
    <location>
        <begin position="412"/>
        <end position="471"/>
    </location>
</feature>
<dbReference type="InterPro" id="IPR037145">
    <property type="entry name" value="SARA_Smad-bd_sf"/>
</dbReference>
<evidence type="ECO:0000259" key="6">
    <source>
        <dbReference type="PROSITE" id="PS50178"/>
    </source>
</evidence>
<feature type="compositionally biased region" description="Pro residues" evidence="5">
    <location>
        <begin position="325"/>
        <end position="338"/>
    </location>
</feature>
<dbReference type="InterPro" id="IPR022557">
    <property type="entry name" value="SARA-like_C"/>
</dbReference>
<dbReference type="InterPro" id="IPR000306">
    <property type="entry name" value="Znf_FYVE"/>
</dbReference>
<dbReference type="InterPro" id="IPR024608">
    <property type="entry name" value="SARA-like_SBD"/>
</dbReference>
<keyword evidence="1" id="KW-0479">Metal-binding</keyword>
<dbReference type="KEGG" id="tng:GSTEN00027659G001"/>
<keyword evidence="2 4" id="KW-0863">Zinc-finger</keyword>
<reference evidence="7" key="2">
    <citation type="submission" date="2004-02" db="EMBL/GenBank/DDBJ databases">
        <authorList>
            <consortium name="Genoscope"/>
            <consortium name="Whitehead Institute Centre for Genome Research"/>
        </authorList>
    </citation>
    <scope>NUCLEOTIDE SEQUENCE</scope>
</reference>
<dbReference type="FunFam" id="3.30.40.10:FF:000084">
    <property type="entry name" value="Zinc finger, FYVE domain-containing 9b"/>
    <property type="match status" value="1"/>
</dbReference>
<dbReference type="Gene3D" id="4.10.720.10">
    <property type="entry name" value="Smad anchor for receptor activation, Smad-binding domain"/>
    <property type="match status" value="1"/>
</dbReference>
<dbReference type="Pfam" id="PF11409">
    <property type="entry name" value="SARA"/>
    <property type="match status" value="1"/>
</dbReference>
<dbReference type="Gene3D" id="3.30.500.40">
    <property type="match status" value="1"/>
</dbReference>
<dbReference type="GO" id="GO:0031901">
    <property type="term" value="C:early endosome membrane"/>
    <property type="evidence" value="ECO:0007669"/>
    <property type="project" value="TreeGrafter"/>
</dbReference>
<evidence type="ECO:0000256" key="2">
    <source>
        <dbReference type="ARBA" id="ARBA00022771"/>
    </source>
</evidence>
<feature type="non-terminal residue" evidence="7">
    <location>
        <position position="1456"/>
    </location>
</feature>
<feature type="compositionally biased region" description="Low complexity" evidence="5">
    <location>
        <begin position="731"/>
        <end position="740"/>
    </location>
</feature>
<evidence type="ECO:0000256" key="1">
    <source>
        <dbReference type="ARBA" id="ARBA00022723"/>
    </source>
</evidence>
<feature type="compositionally biased region" description="Basic and acidic residues" evidence="5">
    <location>
        <begin position="201"/>
        <end position="215"/>
    </location>
</feature>
<dbReference type="Gene3D" id="3.30.40.10">
    <property type="entry name" value="Zinc/RING finger domain, C3HC4 (zinc finger)"/>
    <property type="match status" value="1"/>
</dbReference>